<evidence type="ECO:0000313" key="2">
    <source>
        <dbReference type="Proteomes" id="UP000014680"/>
    </source>
</evidence>
<dbReference type="AlphaFoldDB" id="L7FMN8"/>
<dbReference type="Proteomes" id="UP000014680">
    <property type="component" value="Unassembled WGS sequence"/>
</dbReference>
<accession>L7FMN8</accession>
<keyword evidence="2" id="KW-1185">Reference proteome</keyword>
<dbReference type="GeneID" id="14890949"/>
<dbReference type="VEuPathDB" id="AmoebaDB:EIN_365210"/>
<proteinExistence type="predicted"/>
<dbReference type="KEGG" id="eiv:EIN_365210"/>
<organism evidence="1 2">
    <name type="scientific">Entamoeba invadens IP1</name>
    <dbReference type="NCBI Taxonomy" id="370355"/>
    <lineage>
        <taxon>Eukaryota</taxon>
        <taxon>Amoebozoa</taxon>
        <taxon>Evosea</taxon>
        <taxon>Archamoebae</taxon>
        <taxon>Mastigamoebida</taxon>
        <taxon>Entamoebidae</taxon>
        <taxon>Entamoeba</taxon>
    </lineage>
</organism>
<name>L7FMN8_ENTIV</name>
<reference evidence="1 2" key="1">
    <citation type="submission" date="2012-10" db="EMBL/GenBank/DDBJ databases">
        <authorList>
            <person name="Zafar N."/>
            <person name="Inman J."/>
            <person name="Hall N."/>
            <person name="Lorenzi H."/>
            <person name="Caler E."/>
        </authorList>
    </citation>
    <scope>NUCLEOTIDE SEQUENCE [LARGE SCALE GENOMIC DNA]</scope>
    <source>
        <strain evidence="1 2">IP1</strain>
    </source>
</reference>
<dbReference type="RefSeq" id="XP_004258743.1">
    <property type="nucleotide sequence ID" value="XM_004258695.1"/>
</dbReference>
<gene>
    <name evidence="1" type="ORF">EIN_365210</name>
</gene>
<evidence type="ECO:0000313" key="1">
    <source>
        <dbReference type="EMBL" id="ELP91972.1"/>
    </source>
</evidence>
<protein>
    <submittedName>
        <fullName evidence="1">Uncharacterized protein</fullName>
    </submittedName>
</protein>
<sequence>MYCGFMNLSETQIELLLEFVQIVMNIRDVGMMKFDVNCCARTVENHMKTFREVSIKEIEPLINTQSEYHLIADSSKTGTDEHYSLKKDFNPFFLWKTRCSWLG</sequence>
<dbReference type="EMBL" id="KB206401">
    <property type="protein sequence ID" value="ELP91972.1"/>
    <property type="molecule type" value="Genomic_DNA"/>
</dbReference>